<dbReference type="Pfam" id="PF04991">
    <property type="entry name" value="LicD"/>
    <property type="match status" value="1"/>
</dbReference>
<dbReference type="InterPro" id="IPR007074">
    <property type="entry name" value="LicD/FKTN/FKRP_NTP_transf"/>
</dbReference>
<reference evidence="2" key="2">
    <citation type="submission" date="2021-04" db="EMBL/GenBank/DDBJ databases">
        <authorList>
            <person name="Gilroy R."/>
        </authorList>
    </citation>
    <scope>NUCLEOTIDE SEQUENCE</scope>
    <source>
        <strain evidence="2">F6-6636</strain>
    </source>
</reference>
<evidence type="ECO:0000259" key="1">
    <source>
        <dbReference type="Pfam" id="PF04991"/>
    </source>
</evidence>
<proteinExistence type="predicted"/>
<protein>
    <submittedName>
        <fullName evidence="2">LicD family protein</fullName>
    </submittedName>
</protein>
<dbReference type="PANTHER" id="PTHR43404">
    <property type="entry name" value="LIPOPOLYSACCHARIDE CHOLINEPHOSPHOTRANSFERASE LICD"/>
    <property type="match status" value="1"/>
</dbReference>
<organism evidence="2 3">
    <name type="scientific">Candidatus Paralactobacillus gallistercoris</name>
    <dbReference type="NCBI Taxonomy" id="2838724"/>
    <lineage>
        <taxon>Bacteria</taxon>
        <taxon>Bacillati</taxon>
        <taxon>Bacillota</taxon>
        <taxon>Bacilli</taxon>
        <taxon>Lactobacillales</taxon>
        <taxon>Lactobacillaceae</taxon>
        <taxon>Lactobacillus</taxon>
    </lineage>
</organism>
<accession>A0A948TIL3</accession>
<dbReference type="GO" id="GO:0009100">
    <property type="term" value="P:glycoprotein metabolic process"/>
    <property type="evidence" value="ECO:0007669"/>
    <property type="project" value="UniProtKB-ARBA"/>
</dbReference>
<name>A0A948TIL3_9LACO</name>
<dbReference type="PANTHER" id="PTHR43404:SF2">
    <property type="entry name" value="LIPOPOLYSACCHARIDE CHOLINEPHOSPHOTRANSFERASE LICD"/>
    <property type="match status" value="1"/>
</dbReference>
<gene>
    <name evidence="2" type="ORF">H9901_00290</name>
</gene>
<sequence>MKTCFFVLYNIHMIISNEQLQQLQQIELQAMLKFDAICQQHHLRYTLAAGTLLGAIRHHGFIPWDDDVDVLMPRADFERLRQVPAVEWGPHYFYQSYATDPHYKYSYDKLRVNGTYFGEEALLGTGIRNNGVFIDIFPADPVSNHRIQRQLQVYLYNVVHLLFMFKYININHRHGREKQVAQLVRRLFKHVDTDTIRQLMVKIIRHYDQSNPRYYRAFDSYHVERELYPACFLTDLKYAPFAGHQFLITRHYDAMLREYYGDYMQLPPRTQQVNKHHVIGIKL</sequence>
<comment type="caution">
    <text evidence="2">The sequence shown here is derived from an EMBL/GenBank/DDBJ whole genome shotgun (WGS) entry which is preliminary data.</text>
</comment>
<reference evidence="2" key="1">
    <citation type="journal article" date="2021" name="PeerJ">
        <title>Extensive microbial diversity within the chicken gut microbiome revealed by metagenomics and culture.</title>
        <authorList>
            <person name="Gilroy R."/>
            <person name="Ravi A."/>
            <person name="Getino M."/>
            <person name="Pursley I."/>
            <person name="Horton D.L."/>
            <person name="Alikhan N.F."/>
            <person name="Baker D."/>
            <person name="Gharbi K."/>
            <person name="Hall N."/>
            <person name="Watson M."/>
            <person name="Adriaenssens E.M."/>
            <person name="Foster-Nyarko E."/>
            <person name="Jarju S."/>
            <person name="Secka A."/>
            <person name="Antonio M."/>
            <person name="Oren A."/>
            <person name="Chaudhuri R.R."/>
            <person name="La Ragione R."/>
            <person name="Hildebrand F."/>
            <person name="Pallen M.J."/>
        </authorList>
    </citation>
    <scope>NUCLEOTIDE SEQUENCE</scope>
    <source>
        <strain evidence="2">F6-6636</strain>
    </source>
</reference>
<dbReference type="AlphaFoldDB" id="A0A948TIL3"/>
<evidence type="ECO:0000313" key="2">
    <source>
        <dbReference type="EMBL" id="MBU3851141.1"/>
    </source>
</evidence>
<feature type="domain" description="LicD/FKTN/FKRP nucleotidyltransferase" evidence="1">
    <location>
        <begin position="38"/>
        <end position="261"/>
    </location>
</feature>
<dbReference type="Proteomes" id="UP000777303">
    <property type="component" value="Unassembled WGS sequence"/>
</dbReference>
<evidence type="ECO:0000313" key="3">
    <source>
        <dbReference type="Proteomes" id="UP000777303"/>
    </source>
</evidence>
<dbReference type="InterPro" id="IPR052942">
    <property type="entry name" value="LPS_cholinephosphotransferase"/>
</dbReference>
<dbReference type="EMBL" id="JAHLFS010000006">
    <property type="protein sequence ID" value="MBU3851141.1"/>
    <property type="molecule type" value="Genomic_DNA"/>
</dbReference>